<dbReference type="Gene3D" id="2.60.40.2610">
    <property type="entry name" value="Outer membrane usher protein FimD, plug domain"/>
    <property type="match status" value="1"/>
</dbReference>
<evidence type="ECO:0000313" key="3">
    <source>
        <dbReference type="EMBL" id="RSK74934.1"/>
    </source>
</evidence>
<dbReference type="Pfam" id="PF13953">
    <property type="entry name" value="PapC_C"/>
    <property type="match status" value="1"/>
</dbReference>
<dbReference type="Proteomes" id="UP000270216">
    <property type="component" value="Unassembled WGS sequence"/>
</dbReference>
<dbReference type="Gene3D" id="2.60.40.2070">
    <property type="match status" value="1"/>
</dbReference>
<dbReference type="InterPro" id="IPR043142">
    <property type="entry name" value="PapC-like_C_sf"/>
</dbReference>
<keyword evidence="4" id="KW-1185">Reference proteome</keyword>
<gene>
    <name evidence="3" type="ORF">EJE83_24550</name>
</gene>
<organism evidence="3 4">
    <name type="scientific">Pandoraea apista</name>
    <dbReference type="NCBI Taxonomy" id="93218"/>
    <lineage>
        <taxon>Bacteria</taxon>
        <taxon>Pseudomonadati</taxon>
        <taxon>Pseudomonadota</taxon>
        <taxon>Betaproteobacteria</taxon>
        <taxon>Burkholderiales</taxon>
        <taxon>Burkholderiaceae</taxon>
        <taxon>Pandoraea</taxon>
    </lineage>
</organism>
<reference evidence="3 4" key="1">
    <citation type="submission" date="2018-12" db="EMBL/GenBank/DDBJ databases">
        <title>Whole genome sequence of a Pandoraea apista isolate from a patient with cystic fibrosis.</title>
        <authorList>
            <person name="Kenna D.T."/>
            <person name="Turton J.F."/>
        </authorList>
    </citation>
    <scope>NUCLEOTIDE SEQUENCE [LARGE SCALE GENOMIC DNA]</scope>
    <source>
        <strain evidence="3 4">Pa13324</strain>
    </source>
</reference>
<name>A0ABX9ZHQ6_9BURK</name>
<dbReference type="InterPro" id="IPR042186">
    <property type="entry name" value="FimD_plug_dom"/>
</dbReference>
<dbReference type="PANTHER" id="PTHR30451:SF5">
    <property type="entry name" value="SLR0019 PROTEIN"/>
    <property type="match status" value="1"/>
</dbReference>
<evidence type="ECO:0000259" key="2">
    <source>
        <dbReference type="Pfam" id="PF13953"/>
    </source>
</evidence>
<dbReference type="InterPro" id="IPR000015">
    <property type="entry name" value="Fimb_usher"/>
</dbReference>
<feature type="domain" description="PapC-like C-terminal" evidence="2">
    <location>
        <begin position="806"/>
        <end position="865"/>
    </location>
</feature>
<evidence type="ECO:0000256" key="1">
    <source>
        <dbReference type="SAM" id="MobiDB-lite"/>
    </source>
</evidence>
<dbReference type="Pfam" id="PF00577">
    <property type="entry name" value="Usher"/>
    <property type="match status" value="2"/>
</dbReference>
<proteinExistence type="predicted"/>
<accession>A0ABX9ZHQ6</accession>
<dbReference type="SUPFAM" id="SSF141729">
    <property type="entry name" value="FimD N-terminal domain-like"/>
    <property type="match status" value="1"/>
</dbReference>
<dbReference type="Gene3D" id="2.60.40.3110">
    <property type="match status" value="1"/>
</dbReference>
<sequence>MGCLAMCSPGNRGASPCAGPLAHRPSPRSRWSRASTRYRCDLPRVRRRMASASRARVRRPRAVVSPRSPATLERWAKAASGAVVTAAATSMTMGITSLGKTGEVHAASPTPVTNDGRPPARDAAVAARLDDATLPAASAVAPPRFPGVSHLDGRYVLDVIVNGESTGQLAPVVRQRGRWFVRAGDLRALGLSSSRLPTADGTEVALDALDGIEATYHAANQSLALQVSDAWLTPHRLGNPPPVLVNATSGAGVLVNYDGYVQRDRFTRASVWNDVRGFWSGGTVHQTGLVEHSPWRRGYRRYDTWWQHDDPARLTTWAAGDLITGSLSWTRSVRIAGLQWRRNFSLRPDLVTFPIPALRGSAVVPSSVDLYLDGVRRMSGRVPPGPFVIQEAPGLTGDLQASVVTRDALGREQITTVPLYVDPRLLARGLSSFSVEAGLPRDDYGVRSFSYRRHPVVSMATRYGATDGLTLEAQAQAGRRLALGGAGALMALGRRGVVSASGAVSGGQRTGGQWSVGYQYLSRRLSIDAQMIRTAGRYRDIASLDGVLAPTASDRVSVSLPFARGSTASLAWFAQRAPRQPATRVLSASLSLPAGTRGMLSVGGFRDFARRGSHGVFAMLSVLLGGGALGSTSFNRQDGQTQTWVAASRTPDYGGGWGWQVLGGRAFSQRTAQGELQYLGRHGQISALAQQVGHQTGTSLGVTGALVVMNNTVHATRRTYDAFALVSTDGQSGVPVLRESVAIGRTDSRGYFLVPDLNGFEATRIDIDPTHLPADLAVATTEQRIAPQAGSGVFVHFPIRRYRAALVSLVDATGQPLPPGTPVQHVQSGAVTVVGYDGEVFVDALGPDNTLESRDGRQRCRASFDWTVPREGRMTRLGPLECVAFGTWADERSPQGAQEDRS</sequence>
<dbReference type="InterPro" id="IPR025949">
    <property type="entry name" value="PapC-like_C"/>
</dbReference>
<evidence type="ECO:0000313" key="4">
    <source>
        <dbReference type="Proteomes" id="UP000270216"/>
    </source>
</evidence>
<protein>
    <submittedName>
        <fullName evidence="3">Fimbrial biogenesis outer membrane usher protein</fullName>
    </submittedName>
</protein>
<comment type="caution">
    <text evidence="3">The sequence shown here is derived from an EMBL/GenBank/DDBJ whole genome shotgun (WGS) entry which is preliminary data.</text>
</comment>
<dbReference type="EMBL" id="RWHX01000077">
    <property type="protein sequence ID" value="RSK74934.1"/>
    <property type="molecule type" value="Genomic_DNA"/>
</dbReference>
<dbReference type="InterPro" id="IPR037224">
    <property type="entry name" value="PapC_N_sf"/>
</dbReference>
<dbReference type="PANTHER" id="PTHR30451">
    <property type="entry name" value="OUTER MEMBRANE USHER PROTEIN"/>
    <property type="match status" value="1"/>
</dbReference>
<feature type="region of interest" description="Disordered" evidence="1">
    <location>
        <begin position="8"/>
        <end position="34"/>
    </location>
</feature>